<dbReference type="Gene3D" id="2.102.10.10">
    <property type="entry name" value="Rieske [2Fe-2S] iron-sulphur domain"/>
    <property type="match status" value="1"/>
</dbReference>
<feature type="domain" description="Rieske" evidence="7">
    <location>
        <begin position="16"/>
        <end position="131"/>
    </location>
</feature>
<dbReference type="GO" id="GO:0004497">
    <property type="term" value="F:monooxygenase activity"/>
    <property type="evidence" value="ECO:0007669"/>
    <property type="project" value="UniProtKB-ARBA"/>
</dbReference>
<dbReference type="PANTHER" id="PTHR21496">
    <property type="entry name" value="FERREDOXIN-RELATED"/>
    <property type="match status" value="1"/>
</dbReference>
<protein>
    <recommendedName>
        <fullName evidence="7">Rieske domain-containing protein</fullName>
    </recommendedName>
</protein>
<dbReference type="CDD" id="cd03467">
    <property type="entry name" value="Rieske"/>
    <property type="match status" value="1"/>
</dbReference>
<proteinExistence type="inferred from homology"/>
<dbReference type="InterPro" id="IPR036922">
    <property type="entry name" value="Rieske_2Fe-2S_sf"/>
</dbReference>
<keyword evidence="2" id="KW-0479">Metal-binding</keyword>
<comment type="cofactor">
    <cofactor evidence="5">
        <name>[2Fe-2S] cluster</name>
        <dbReference type="ChEBI" id="CHEBI:190135"/>
    </cofactor>
</comment>
<dbReference type="PANTHER" id="PTHR21496:SF0">
    <property type="entry name" value="RIESKE DOMAIN-CONTAINING PROTEIN"/>
    <property type="match status" value="1"/>
</dbReference>
<evidence type="ECO:0000256" key="6">
    <source>
        <dbReference type="ARBA" id="ARBA00038001"/>
    </source>
</evidence>
<accession>A0A6J4TI02</accession>
<keyword evidence="3" id="KW-0408">Iron</keyword>
<evidence type="ECO:0000259" key="7">
    <source>
        <dbReference type="PROSITE" id="PS51296"/>
    </source>
</evidence>
<dbReference type="GO" id="GO:0051537">
    <property type="term" value="F:2 iron, 2 sulfur cluster binding"/>
    <property type="evidence" value="ECO:0007669"/>
    <property type="project" value="UniProtKB-KW"/>
</dbReference>
<dbReference type="PROSITE" id="PS51296">
    <property type="entry name" value="RIESKE"/>
    <property type="match status" value="1"/>
</dbReference>
<dbReference type="SUPFAM" id="SSF50022">
    <property type="entry name" value="ISP domain"/>
    <property type="match status" value="1"/>
</dbReference>
<name>A0A6J4TI02_9ACTN</name>
<evidence type="ECO:0000313" key="8">
    <source>
        <dbReference type="EMBL" id="CAA9523724.1"/>
    </source>
</evidence>
<evidence type="ECO:0000256" key="3">
    <source>
        <dbReference type="ARBA" id="ARBA00023004"/>
    </source>
</evidence>
<dbReference type="InterPro" id="IPR017941">
    <property type="entry name" value="Rieske_2Fe-2S"/>
</dbReference>
<comment type="similarity">
    <text evidence="6">Belongs to the bacterial ring-hydroxylating dioxygenase ferredoxin component family.</text>
</comment>
<dbReference type="AlphaFoldDB" id="A0A6J4TI02"/>
<evidence type="ECO:0000256" key="5">
    <source>
        <dbReference type="ARBA" id="ARBA00034078"/>
    </source>
</evidence>
<evidence type="ECO:0000256" key="1">
    <source>
        <dbReference type="ARBA" id="ARBA00022714"/>
    </source>
</evidence>
<organism evidence="8">
    <name type="scientific">uncultured Solirubrobacteraceae bacterium</name>
    <dbReference type="NCBI Taxonomy" id="1162706"/>
    <lineage>
        <taxon>Bacteria</taxon>
        <taxon>Bacillati</taxon>
        <taxon>Actinomycetota</taxon>
        <taxon>Thermoleophilia</taxon>
        <taxon>Solirubrobacterales</taxon>
        <taxon>Solirubrobacteraceae</taxon>
        <taxon>environmental samples</taxon>
    </lineage>
</organism>
<keyword evidence="1" id="KW-0001">2Fe-2S</keyword>
<evidence type="ECO:0000256" key="2">
    <source>
        <dbReference type="ARBA" id="ARBA00022723"/>
    </source>
</evidence>
<evidence type="ECO:0000256" key="4">
    <source>
        <dbReference type="ARBA" id="ARBA00023014"/>
    </source>
</evidence>
<gene>
    <name evidence="8" type="ORF">AVDCRST_MAG30-3208</name>
</gene>
<keyword evidence="4" id="KW-0411">Iron-sulfur</keyword>
<dbReference type="EMBL" id="CADCVS010000413">
    <property type="protein sequence ID" value="CAA9523724.1"/>
    <property type="molecule type" value="Genomic_DNA"/>
</dbReference>
<reference evidence="8" key="1">
    <citation type="submission" date="2020-02" db="EMBL/GenBank/DDBJ databases">
        <authorList>
            <person name="Meier V. D."/>
        </authorList>
    </citation>
    <scope>NUCLEOTIDE SEQUENCE</scope>
    <source>
        <strain evidence="8">AVDCRST_MAG30</strain>
    </source>
</reference>
<sequence>MVPELKTRNPVIAQGDRLVAVSDLGADGVREVETERHGTLAVGMSNGRPFAVSNVCRHQFAKLGQGQIREGCLECPWHRARYDVETGAMVSGPKGRIFGFGPYSRTIQAYTNTGFRLRRFPVAERDGYICFVRPDFAGARPLDDVS</sequence>
<dbReference type="GO" id="GO:0046872">
    <property type="term" value="F:metal ion binding"/>
    <property type="evidence" value="ECO:0007669"/>
    <property type="project" value="UniProtKB-KW"/>
</dbReference>
<dbReference type="Pfam" id="PF00355">
    <property type="entry name" value="Rieske"/>
    <property type="match status" value="1"/>
</dbReference>
<dbReference type="GO" id="GO:0016705">
    <property type="term" value="F:oxidoreductase activity, acting on paired donors, with incorporation or reduction of molecular oxygen"/>
    <property type="evidence" value="ECO:0007669"/>
    <property type="project" value="UniProtKB-ARBA"/>
</dbReference>